<evidence type="ECO:0000256" key="4">
    <source>
        <dbReference type="ARBA" id="ARBA00023125"/>
    </source>
</evidence>
<feature type="compositionally biased region" description="Polar residues" evidence="8">
    <location>
        <begin position="1"/>
        <end position="11"/>
    </location>
</feature>
<dbReference type="EMBL" id="CAKKLH010000002">
    <property type="protein sequence ID" value="CAH0098483.1"/>
    <property type="molecule type" value="Genomic_DNA"/>
</dbReference>
<dbReference type="OrthoDB" id="5984119at2759"/>
<dbReference type="AlphaFoldDB" id="A0A8J2RLK2"/>
<evidence type="ECO:0000256" key="6">
    <source>
        <dbReference type="ARBA" id="ARBA00023163"/>
    </source>
</evidence>
<comment type="similarity">
    <text evidence="2">Belongs to the bZIP family. ATF subfamily.</text>
</comment>
<name>A0A8J2RLK2_9CRUS</name>
<keyword evidence="3" id="KW-0805">Transcription regulation</keyword>
<dbReference type="Gene3D" id="1.20.5.170">
    <property type="match status" value="1"/>
</dbReference>
<comment type="caution">
    <text evidence="10">The sequence shown here is derived from an EMBL/GenBank/DDBJ whole genome shotgun (WGS) entry which is preliminary data.</text>
</comment>
<dbReference type="GO" id="GO:0005634">
    <property type="term" value="C:nucleus"/>
    <property type="evidence" value="ECO:0007669"/>
    <property type="project" value="UniProtKB-SubCell"/>
</dbReference>
<dbReference type="GO" id="GO:0003677">
    <property type="term" value="F:DNA binding"/>
    <property type="evidence" value="ECO:0007669"/>
    <property type="project" value="UniProtKB-KW"/>
</dbReference>
<evidence type="ECO:0000256" key="5">
    <source>
        <dbReference type="ARBA" id="ARBA00023159"/>
    </source>
</evidence>
<keyword evidence="6" id="KW-0804">Transcription</keyword>
<dbReference type="InterPro" id="IPR046347">
    <property type="entry name" value="bZIP_sf"/>
</dbReference>
<feature type="region of interest" description="Disordered" evidence="8">
    <location>
        <begin position="124"/>
        <end position="151"/>
    </location>
</feature>
<reference evidence="10" key="1">
    <citation type="submission" date="2021-11" db="EMBL/GenBank/DDBJ databases">
        <authorList>
            <person name="Schell T."/>
        </authorList>
    </citation>
    <scope>NUCLEOTIDE SEQUENCE</scope>
    <source>
        <strain evidence="10">M5</strain>
    </source>
</reference>
<dbReference type="PANTHER" id="PTHR21051">
    <property type="entry name" value="CAMP-RESPONSIVE ELEMENT-BINDING PROTEIN-LIKE 2"/>
    <property type="match status" value="1"/>
</dbReference>
<evidence type="ECO:0000256" key="3">
    <source>
        <dbReference type="ARBA" id="ARBA00023015"/>
    </source>
</evidence>
<keyword evidence="4" id="KW-0238">DNA-binding</keyword>
<evidence type="ECO:0000259" key="9">
    <source>
        <dbReference type="Pfam" id="PF07716"/>
    </source>
</evidence>
<gene>
    <name evidence="10" type="ORF">DGAL_LOCUS564</name>
</gene>
<proteinExistence type="inferred from homology"/>
<evidence type="ECO:0000256" key="7">
    <source>
        <dbReference type="ARBA" id="ARBA00023242"/>
    </source>
</evidence>
<feature type="compositionally biased region" description="Basic and acidic residues" evidence="8">
    <location>
        <begin position="39"/>
        <end position="59"/>
    </location>
</feature>
<keyword evidence="7" id="KW-0539">Nucleus</keyword>
<feature type="domain" description="BZIP" evidence="9">
    <location>
        <begin position="48"/>
        <end position="95"/>
    </location>
</feature>
<evidence type="ECO:0000256" key="1">
    <source>
        <dbReference type="ARBA" id="ARBA00004123"/>
    </source>
</evidence>
<dbReference type="CDD" id="cd14709">
    <property type="entry name" value="bZIP_CREBL2"/>
    <property type="match status" value="1"/>
</dbReference>
<evidence type="ECO:0000313" key="10">
    <source>
        <dbReference type="EMBL" id="CAH0098483.1"/>
    </source>
</evidence>
<organism evidence="10 11">
    <name type="scientific">Daphnia galeata</name>
    <dbReference type="NCBI Taxonomy" id="27404"/>
    <lineage>
        <taxon>Eukaryota</taxon>
        <taxon>Metazoa</taxon>
        <taxon>Ecdysozoa</taxon>
        <taxon>Arthropoda</taxon>
        <taxon>Crustacea</taxon>
        <taxon>Branchiopoda</taxon>
        <taxon>Diplostraca</taxon>
        <taxon>Cladocera</taxon>
        <taxon>Anomopoda</taxon>
        <taxon>Daphniidae</taxon>
        <taxon>Daphnia</taxon>
    </lineage>
</organism>
<feature type="region of interest" description="Disordered" evidence="8">
    <location>
        <begin position="1"/>
        <end position="59"/>
    </location>
</feature>
<dbReference type="Proteomes" id="UP000789390">
    <property type="component" value="Unassembled WGS sequence"/>
</dbReference>
<evidence type="ECO:0000256" key="8">
    <source>
        <dbReference type="SAM" id="MobiDB-lite"/>
    </source>
</evidence>
<dbReference type="SUPFAM" id="SSF57959">
    <property type="entry name" value="Leucine zipper domain"/>
    <property type="match status" value="1"/>
</dbReference>
<comment type="subcellular location">
    <subcellularLocation>
        <location evidence="1">Nucleus</location>
    </subcellularLocation>
</comment>
<dbReference type="Pfam" id="PF07716">
    <property type="entry name" value="bZIP_2"/>
    <property type="match status" value="1"/>
</dbReference>
<keyword evidence="5" id="KW-0010">Activator</keyword>
<accession>A0A8J2RLK2</accession>
<dbReference type="PANTHER" id="PTHR21051:SF4">
    <property type="entry name" value="CAMP-RESPONSIVE ELEMENT-BINDING PROTEIN-LIKE 2"/>
    <property type="match status" value="1"/>
</dbReference>
<dbReference type="InterPro" id="IPR039250">
    <property type="entry name" value="CREBL2/REPTOR-BP"/>
</dbReference>
<dbReference type="GO" id="GO:0003700">
    <property type="term" value="F:DNA-binding transcription factor activity"/>
    <property type="evidence" value="ECO:0007669"/>
    <property type="project" value="InterPro"/>
</dbReference>
<protein>
    <recommendedName>
        <fullName evidence="9">BZIP domain-containing protein</fullName>
    </recommendedName>
</protein>
<evidence type="ECO:0000313" key="11">
    <source>
        <dbReference type="Proteomes" id="UP000789390"/>
    </source>
</evidence>
<sequence>MVFGIMSSQQQHEMDESVNASSGVNSKRGRKPGRNSNKNGEHKGDMKAKLERSRQSARECRARKKLRYQYLEELVTHRERSVLVLRRELDQYRQWCNDMDEGKMPEGIERLVEEVRRERDLQIQMNQLNAASHTPRPPTRSDETDMIESPS</sequence>
<evidence type="ECO:0000256" key="2">
    <source>
        <dbReference type="ARBA" id="ARBA00009050"/>
    </source>
</evidence>
<keyword evidence="11" id="KW-1185">Reference proteome</keyword>
<dbReference type="InterPro" id="IPR004827">
    <property type="entry name" value="bZIP"/>
</dbReference>